<keyword evidence="8" id="KW-0808">Transferase</keyword>
<dbReference type="SMART" id="SM00387">
    <property type="entry name" value="HATPase_c"/>
    <property type="match status" value="1"/>
</dbReference>
<keyword evidence="25" id="KW-1185">Reference proteome</keyword>
<dbReference type="EMBL" id="CP046910">
    <property type="protein sequence ID" value="QGZ56867.1"/>
    <property type="molecule type" value="Genomic_DNA"/>
</dbReference>
<evidence type="ECO:0000256" key="12">
    <source>
        <dbReference type="ARBA" id="ARBA00022840"/>
    </source>
</evidence>
<dbReference type="SMART" id="SM00304">
    <property type="entry name" value="HAMP"/>
    <property type="match status" value="1"/>
</dbReference>
<dbReference type="OrthoDB" id="9804645at2"/>
<evidence type="ECO:0000256" key="11">
    <source>
        <dbReference type="ARBA" id="ARBA00022801"/>
    </source>
</evidence>
<dbReference type="SUPFAM" id="SSF47384">
    <property type="entry name" value="Homodimeric domain of signal transducing histidine kinase"/>
    <property type="match status" value="1"/>
</dbReference>
<feature type="domain" description="Histidine kinase" evidence="22">
    <location>
        <begin position="145"/>
        <end position="357"/>
    </location>
</feature>
<dbReference type="PANTHER" id="PTHR44936:SF9">
    <property type="entry name" value="SENSOR PROTEIN CREC"/>
    <property type="match status" value="1"/>
</dbReference>
<evidence type="ECO:0000256" key="9">
    <source>
        <dbReference type="ARBA" id="ARBA00022741"/>
    </source>
</evidence>
<dbReference type="Pfam" id="PF02518">
    <property type="entry name" value="HATPase_c"/>
    <property type="match status" value="1"/>
</dbReference>
<evidence type="ECO:0000256" key="7">
    <source>
        <dbReference type="ARBA" id="ARBA00022553"/>
    </source>
</evidence>
<keyword evidence="10" id="KW-0418">Kinase</keyword>
<evidence type="ECO:0000256" key="2">
    <source>
        <dbReference type="ARBA" id="ARBA00001936"/>
    </source>
</evidence>
<keyword evidence="14" id="KW-0904">Protein phosphatase</keyword>
<organism evidence="24 25">
    <name type="scientific">Paraburkholderia acidiphila</name>
    <dbReference type="NCBI Taxonomy" id="2571747"/>
    <lineage>
        <taxon>Bacteria</taxon>
        <taxon>Pseudomonadati</taxon>
        <taxon>Pseudomonadota</taxon>
        <taxon>Betaproteobacteria</taxon>
        <taxon>Burkholderiales</taxon>
        <taxon>Burkholderiaceae</taxon>
        <taxon>Paraburkholderia</taxon>
    </lineage>
</organism>
<dbReference type="Gene3D" id="6.10.340.10">
    <property type="match status" value="1"/>
</dbReference>
<keyword evidence="21" id="KW-0472">Membrane</keyword>
<evidence type="ECO:0000256" key="4">
    <source>
        <dbReference type="ARBA" id="ARBA00004651"/>
    </source>
</evidence>
<comment type="catalytic activity">
    <reaction evidence="1">
        <text>ATP + protein L-histidine = ADP + protein N-phospho-L-histidine.</text>
        <dbReference type="EC" id="2.7.13.3"/>
    </reaction>
</comment>
<keyword evidence="7" id="KW-0597">Phosphoprotein</keyword>
<evidence type="ECO:0000256" key="16">
    <source>
        <dbReference type="ARBA" id="ARBA00023016"/>
    </source>
</evidence>
<dbReference type="AlphaFoldDB" id="A0A7Z2G883"/>
<dbReference type="InterPro" id="IPR036097">
    <property type="entry name" value="HisK_dim/P_sf"/>
</dbReference>
<comment type="cofactor">
    <cofactor evidence="3">
        <name>Mg(2+)</name>
        <dbReference type="ChEBI" id="CHEBI:18420"/>
    </cofactor>
</comment>
<comment type="subcellular location">
    <subcellularLocation>
        <location evidence="4">Cell membrane</location>
        <topology evidence="4">Multi-pass membrane protein</topology>
    </subcellularLocation>
</comment>
<evidence type="ECO:0000256" key="8">
    <source>
        <dbReference type="ARBA" id="ARBA00022679"/>
    </source>
</evidence>
<dbReference type="PRINTS" id="PR00344">
    <property type="entry name" value="BCTRLSENSOR"/>
</dbReference>
<evidence type="ECO:0000259" key="23">
    <source>
        <dbReference type="PROSITE" id="PS50885"/>
    </source>
</evidence>
<evidence type="ECO:0000313" key="25">
    <source>
        <dbReference type="Proteomes" id="UP000434209"/>
    </source>
</evidence>
<keyword evidence="9" id="KW-0547">Nucleotide-binding</keyword>
<dbReference type="SMART" id="SM00388">
    <property type="entry name" value="HisKA"/>
    <property type="match status" value="1"/>
</dbReference>
<dbReference type="CDD" id="cd06225">
    <property type="entry name" value="HAMP"/>
    <property type="match status" value="1"/>
</dbReference>
<evidence type="ECO:0000256" key="13">
    <source>
        <dbReference type="ARBA" id="ARBA00022842"/>
    </source>
</evidence>
<evidence type="ECO:0000256" key="3">
    <source>
        <dbReference type="ARBA" id="ARBA00001946"/>
    </source>
</evidence>
<dbReference type="Gene3D" id="1.10.287.130">
    <property type="match status" value="1"/>
</dbReference>
<comment type="cofactor">
    <cofactor evidence="2">
        <name>Mn(2+)</name>
        <dbReference type="ChEBI" id="CHEBI:29035"/>
    </cofactor>
</comment>
<evidence type="ECO:0000256" key="21">
    <source>
        <dbReference type="SAM" id="Phobius"/>
    </source>
</evidence>
<dbReference type="Proteomes" id="UP000434209">
    <property type="component" value="Chromosome 2"/>
</dbReference>
<protein>
    <recommendedName>
        <fullName evidence="19">Signal transduction histidine-protein kinase/phosphatase MprB</fullName>
        <ecNumber evidence="5">2.7.13.3</ecNumber>
    </recommendedName>
    <alternativeName>
        <fullName evidence="20">Mycobacterial persistence regulator B</fullName>
    </alternativeName>
</protein>
<feature type="transmembrane region" description="Helical" evidence="21">
    <location>
        <begin position="60"/>
        <end position="82"/>
    </location>
</feature>
<keyword evidence="12" id="KW-0067">ATP-binding</keyword>
<feature type="domain" description="HAMP" evidence="23">
    <location>
        <begin position="83"/>
        <end position="137"/>
    </location>
</feature>
<keyword evidence="21" id="KW-1133">Transmembrane helix</keyword>
<gene>
    <name evidence="24" type="ORF">FAZ97_18085</name>
</gene>
<dbReference type="CDD" id="cd00075">
    <property type="entry name" value="HATPase"/>
    <property type="match status" value="1"/>
</dbReference>
<reference evidence="24 25" key="1">
    <citation type="submission" date="2019-12" db="EMBL/GenBank/DDBJ databases">
        <title>Paraburkholderia acidiphila 7Q-K02 sp. nov and Paraburkholderia acidisoli DHF22 sp. nov., two strains isolated from forest soil.</title>
        <authorList>
            <person name="Gao Z."/>
            <person name="Qiu L."/>
        </authorList>
    </citation>
    <scope>NUCLEOTIDE SEQUENCE [LARGE SCALE GENOMIC DNA]</scope>
    <source>
        <strain evidence="24 25">7Q-K02</strain>
    </source>
</reference>
<dbReference type="InterPro" id="IPR036890">
    <property type="entry name" value="HATPase_C_sf"/>
</dbReference>
<accession>A0A7Z2G883</accession>
<proteinExistence type="predicted"/>
<keyword evidence="17" id="KW-0843">Virulence</keyword>
<keyword evidence="15" id="KW-0902">Two-component regulatory system</keyword>
<evidence type="ECO:0000256" key="1">
    <source>
        <dbReference type="ARBA" id="ARBA00000085"/>
    </source>
</evidence>
<feature type="transmembrane region" description="Helical" evidence="21">
    <location>
        <begin position="12"/>
        <end position="40"/>
    </location>
</feature>
<dbReference type="GO" id="GO:0005524">
    <property type="term" value="F:ATP binding"/>
    <property type="evidence" value="ECO:0007669"/>
    <property type="project" value="UniProtKB-KW"/>
</dbReference>
<keyword evidence="16" id="KW-0346">Stress response</keyword>
<evidence type="ECO:0000259" key="22">
    <source>
        <dbReference type="PROSITE" id="PS50109"/>
    </source>
</evidence>
<dbReference type="CDD" id="cd00082">
    <property type="entry name" value="HisKA"/>
    <property type="match status" value="1"/>
</dbReference>
<dbReference type="KEGG" id="pacp:FAZ97_18085"/>
<keyword evidence="13" id="KW-0460">Magnesium</keyword>
<keyword evidence="18" id="KW-0464">Manganese</keyword>
<evidence type="ECO:0000256" key="14">
    <source>
        <dbReference type="ARBA" id="ARBA00022912"/>
    </source>
</evidence>
<keyword evidence="21" id="KW-0812">Transmembrane</keyword>
<keyword evidence="6" id="KW-1003">Cell membrane</keyword>
<dbReference type="Gene3D" id="3.30.565.10">
    <property type="entry name" value="Histidine kinase-like ATPase, C-terminal domain"/>
    <property type="match status" value="1"/>
</dbReference>
<dbReference type="GO" id="GO:0000155">
    <property type="term" value="F:phosphorelay sensor kinase activity"/>
    <property type="evidence" value="ECO:0007669"/>
    <property type="project" value="InterPro"/>
</dbReference>
<sequence length="358" mass="38549">MNGKRSKLSRQIVLSMSLVSVITTLIAFVGSYIIYGLLFTLWPPPPGPPENMFIVHAPDYVIFASLLLAALVVAIVLALRLAKRIIAPLNSLAEGARRIAEGDLAARALPGDLSLGETANLVDDFNTMAVKLADMAAEMTFWNAAVAHELRTPLTILKGRLQGIRDGVFEPTETLVDGLLIQVDSLSRLVDDLRVVTLQNSGHLEMHFVTTDISVEIQHVVDSVRSALLAAGFSLDLATRSVLVECDGTRIRQAILALIDNARRYATPGQLIVRTTVSDLHVILQVEDEGPGIAPDFARQAFEPFTRAELSRSRSSGGTGLGLSVVRAIALAHGGTVRYRRSAVGGSIFEMALPRASL</sequence>
<dbReference type="PROSITE" id="PS50885">
    <property type="entry name" value="HAMP"/>
    <property type="match status" value="1"/>
</dbReference>
<dbReference type="EC" id="2.7.13.3" evidence="5"/>
<name>A0A7Z2G883_9BURK</name>
<evidence type="ECO:0000256" key="19">
    <source>
        <dbReference type="ARBA" id="ARBA00040454"/>
    </source>
</evidence>
<dbReference type="InterPro" id="IPR003660">
    <property type="entry name" value="HAMP_dom"/>
</dbReference>
<dbReference type="InterPro" id="IPR003661">
    <property type="entry name" value="HisK_dim/P_dom"/>
</dbReference>
<dbReference type="GO" id="GO:0005886">
    <property type="term" value="C:plasma membrane"/>
    <property type="evidence" value="ECO:0007669"/>
    <property type="project" value="UniProtKB-SubCell"/>
</dbReference>
<evidence type="ECO:0000256" key="20">
    <source>
        <dbReference type="ARBA" id="ARBA00041776"/>
    </source>
</evidence>
<dbReference type="Pfam" id="PF00672">
    <property type="entry name" value="HAMP"/>
    <property type="match status" value="1"/>
</dbReference>
<evidence type="ECO:0000256" key="6">
    <source>
        <dbReference type="ARBA" id="ARBA00022475"/>
    </source>
</evidence>
<dbReference type="SUPFAM" id="SSF55874">
    <property type="entry name" value="ATPase domain of HSP90 chaperone/DNA topoisomerase II/histidine kinase"/>
    <property type="match status" value="1"/>
</dbReference>
<dbReference type="InterPro" id="IPR004358">
    <property type="entry name" value="Sig_transdc_His_kin-like_C"/>
</dbReference>
<dbReference type="RefSeq" id="WP_158759818.1">
    <property type="nucleotide sequence ID" value="NZ_CP046910.1"/>
</dbReference>
<evidence type="ECO:0000256" key="15">
    <source>
        <dbReference type="ARBA" id="ARBA00023012"/>
    </source>
</evidence>
<dbReference type="Pfam" id="PF00512">
    <property type="entry name" value="HisKA"/>
    <property type="match status" value="1"/>
</dbReference>
<dbReference type="PANTHER" id="PTHR44936">
    <property type="entry name" value="SENSOR PROTEIN CREC"/>
    <property type="match status" value="1"/>
</dbReference>
<dbReference type="InterPro" id="IPR050980">
    <property type="entry name" value="2C_sensor_his_kinase"/>
</dbReference>
<dbReference type="GO" id="GO:0004721">
    <property type="term" value="F:phosphoprotein phosphatase activity"/>
    <property type="evidence" value="ECO:0007669"/>
    <property type="project" value="UniProtKB-KW"/>
</dbReference>
<keyword evidence="11" id="KW-0378">Hydrolase</keyword>
<evidence type="ECO:0000313" key="24">
    <source>
        <dbReference type="EMBL" id="QGZ56867.1"/>
    </source>
</evidence>
<evidence type="ECO:0000256" key="18">
    <source>
        <dbReference type="ARBA" id="ARBA00023211"/>
    </source>
</evidence>
<evidence type="ECO:0000256" key="10">
    <source>
        <dbReference type="ARBA" id="ARBA00022777"/>
    </source>
</evidence>
<dbReference type="PROSITE" id="PS50109">
    <property type="entry name" value="HIS_KIN"/>
    <property type="match status" value="1"/>
</dbReference>
<evidence type="ECO:0000256" key="5">
    <source>
        <dbReference type="ARBA" id="ARBA00012438"/>
    </source>
</evidence>
<dbReference type="InterPro" id="IPR005467">
    <property type="entry name" value="His_kinase_dom"/>
</dbReference>
<dbReference type="InterPro" id="IPR003594">
    <property type="entry name" value="HATPase_dom"/>
</dbReference>
<evidence type="ECO:0000256" key="17">
    <source>
        <dbReference type="ARBA" id="ARBA00023026"/>
    </source>
</evidence>